<name>A0A3S1A2L0_ELYCH</name>
<evidence type="ECO:0000313" key="1">
    <source>
        <dbReference type="EMBL" id="RUS81065.1"/>
    </source>
</evidence>
<dbReference type="AlphaFoldDB" id="A0A3S1A2L0"/>
<keyword evidence="2" id="KW-1185">Reference proteome</keyword>
<dbReference type="OrthoDB" id="6240251at2759"/>
<dbReference type="Proteomes" id="UP000271974">
    <property type="component" value="Unassembled WGS sequence"/>
</dbReference>
<dbReference type="PANTHER" id="PTHR47027">
    <property type="entry name" value="REVERSE TRANSCRIPTASE DOMAIN-CONTAINING PROTEIN"/>
    <property type="match status" value="1"/>
</dbReference>
<proteinExistence type="predicted"/>
<reference evidence="1 2" key="1">
    <citation type="submission" date="2019-01" db="EMBL/GenBank/DDBJ databases">
        <title>A draft genome assembly of the solar-powered sea slug Elysia chlorotica.</title>
        <authorList>
            <person name="Cai H."/>
            <person name="Li Q."/>
            <person name="Fang X."/>
            <person name="Li J."/>
            <person name="Curtis N.E."/>
            <person name="Altenburger A."/>
            <person name="Shibata T."/>
            <person name="Feng M."/>
            <person name="Maeda T."/>
            <person name="Schwartz J.A."/>
            <person name="Shigenobu S."/>
            <person name="Lundholm N."/>
            <person name="Nishiyama T."/>
            <person name="Yang H."/>
            <person name="Hasebe M."/>
            <person name="Li S."/>
            <person name="Pierce S.K."/>
            <person name="Wang J."/>
        </authorList>
    </citation>
    <scope>NUCLEOTIDE SEQUENCE [LARGE SCALE GENOMIC DNA]</scope>
    <source>
        <strain evidence="1">EC2010</strain>
        <tissue evidence="1">Whole organism of an adult</tissue>
    </source>
</reference>
<evidence type="ECO:0008006" key="3">
    <source>
        <dbReference type="Google" id="ProtNLM"/>
    </source>
</evidence>
<comment type="caution">
    <text evidence="1">The sequence shown here is derived from an EMBL/GenBank/DDBJ whole genome shotgun (WGS) entry which is preliminary data.</text>
</comment>
<sequence>MLRKRLNSTDMKRMCRSLQKIVEGMVEGTRGRGRRRISWVKNVDGSSGMKINECCESALEQERWNIQFGTKVKVLRAYVLSVLMYGSECWTISKEMEKRLLAIEMWFLRRIFRISWTERKTNEEVLHLHGTDRSLLQMIRKRQMEFLGHINRHDGLEKLMLHGKVEGKRARGRQRQTFMDSLSRFTNASNKNLSKLEIFRRTEDREAWKSLIVDVCARPDTWMK</sequence>
<accession>A0A3S1A2L0</accession>
<dbReference type="PANTHER" id="PTHR47027:SF25">
    <property type="entry name" value="REVERSE TRANSCRIPTASE DOMAIN-CONTAINING PROTEIN"/>
    <property type="match status" value="1"/>
</dbReference>
<dbReference type="STRING" id="188477.A0A3S1A2L0"/>
<evidence type="ECO:0000313" key="2">
    <source>
        <dbReference type="Proteomes" id="UP000271974"/>
    </source>
</evidence>
<protein>
    <recommendedName>
        <fullName evidence="3">Reverse transcriptase domain-containing protein</fullName>
    </recommendedName>
</protein>
<dbReference type="EMBL" id="RQTK01000357">
    <property type="protein sequence ID" value="RUS81065.1"/>
    <property type="molecule type" value="Genomic_DNA"/>
</dbReference>
<gene>
    <name evidence="1" type="ORF">EGW08_011184</name>
</gene>
<organism evidence="1 2">
    <name type="scientific">Elysia chlorotica</name>
    <name type="common">Eastern emerald elysia</name>
    <name type="synonym">Sea slug</name>
    <dbReference type="NCBI Taxonomy" id="188477"/>
    <lineage>
        <taxon>Eukaryota</taxon>
        <taxon>Metazoa</taxon>
        <taxon>Spiralia</taxon>
        <taxon>Lophotrochozoa</taxon>
        <taxon>Mollusca</taxon>
        <taxon>Gastropoda</taxon>
        <taxon>Heterobranchia</taxon>
        <taxon>Euthyneura</taxon>
        <taxon>Panpulmonata</taxon>
        <taxon>Sacoglossa</taxon>
        <taxon>Placobranchoidea</taxon>
        <taxon>Plakobranchidae</taxon>
        <taxon>Elysia</taxon>
    </lineage>
</organism>